<evidence type="ECO:0000313" key="1">
    <source>
        <dbReference type="EMBL" id="GIX84534.1"/>
    </source>
</evidence>
<proteinExistence type="predicted"/>
<organism evidence="1 2">
    <name type="scientific">Caerostris extrusa</name>
    <name type="common">Bark spider</name>
    <name type="synonym">Caerostris bankana</name>
    <dbReference type="NCBI Taxonomy" id="172846"/>
    <lineage>
        <taxon>Eukaryota</taxon>
        <taxon>Metazoa</taxon>
        <taxon>Ecdysozoa</taxon>
        <taxon>Arthropoda</taxon>
        <taxon>Chelicerata</taxon>
        <taxon>Arachnida</taxon>
        <taxon>Araneae</taxon>
        <taxon>Araneomorphae</taxon>
        <taxon>Entelegynae</taxon>
        <taxon>Araneoidea</taxon>
        <taxon>Araneidae</taxon>
        <taxon>Caerostris</taxon>
    </lineage>
</organism>
<name>A0AAV4NIA0_CAEEX</name>
<dbReference type="Proteomes" id="UP001054945">
    <property type="component" value="Unassembled WGS sequence"/>
</dbReference>
<evidence type="ECO:0008006" key="3">
    <source>
        <dbReference type="Google" id="ProtNLM"/>
    </source>
</evidence>
<comment type="caution">
    <text evidence="1">The sequence shown here is derived from an EMBL/GenBank/DDBJ whole genome shotgun (WGS) entry which is preliminary data.</text>
</comment>
<reference evidence="1 2" key="1">
    <citation type="submission" date="2021-06" db="EMBL/GenBank/DDBJ databases">
        <title>Caerostris extrusa draft genome.</title>
        <authorList>
            <person name="Kono N."/>
            <person name="Arakawa K."/>
        </authorList>
    </citation>
    <scope>NUCLEOTIDE SEQUENCE [LARGE SCALE GENOMIC DNA]</scope>
</reference>
<protein>
    <recommendedName>
        <fullName evidence="3">Maturase K</fullName>
    </recommendedName>
</protein>
<dbReference type="EMBL" id="BPLR01003435">
    <property type="protein sequence ID" value="GIX84534.1"/>
    <property type="molecule type" value="Genomic_DNA"/>
</dbReference>
<gene>
    <name evidence="1" type="ORF">CEXT_774281</name>
</gene>
<keyword evidence="2" id="KW-1185">Reference proteome</keyword>
<accession>A0AAV4NIA0</accession>
<sequence length="230" mass="26488">MSVFVTGGSAQSTSKSNNECAFSSSCSFFEFVFASQTLRRCSTIDDQVFPARNRERTLDGSNFPEPLGIDSFLEFQELVRDYIYVSFEPLNVLENMCRTKSVKLKLYGLDFLRYILTDMRLFYSQIIDDHVFPVRNRENSRWGVTSLNLWGSKNLLQVIDMSESTSTSRTRSRTEPNLRLCVIPGTECGKEKYMIYSCNIVQATECIKEKYRKIVVPATDIKEKIHDILL</sequence>
<dbReference type="AlphaFoldDB" id="A0AAV4NIA0"/>
<evidence type="ECO:0000313" key="2">
    <source>
        <dbReference type="Proteomes" id="UP001054945"/>
    </source>
</evidence>